<evidence type="ECO:0000256" key="9">
    <source>
        <dbReference type="ARBA" id="ARBA00023237"/>
    </source>
</evidence>
<feature type="non-terminal residue" evidence="10">
    <location>
        <position position="1"/>
    </location>
</feature>
<evidence type="ECO:0000256" key="5">
    <source>
        <dbReference type="ARBA" id="ARBA00022692"/>
    </source>
</evidence>
<dbReference type="Gene3D" id="2.40.170.10">
    <property type="entry name" value="Porin, LamB type"/>
    <property type="match status" value="1"/>
</dbReference>
<evidence type="ECO:0000256" key="4">
    <source>
        <dbReference type="ARBA" id="ARBA00022452"/>
    </source>
</evidence>
<evidence type="ECO:0000256" key="7">
    <source>
        <dbReference type="ARBA" id="ARBA00023114"/>
    </source>
</evidence>
<evidence type="ECO:0000256" key="1">
    <source>
        <dbReference type="ARBA" id="ARBA00004571"/>
    </source>
</evidence>
<reference evidence="10 11" key="1">
    <citation type="journal article" date="2021" name="PeerJ">
        <title>Analysis of 44 Vibrio anguillarum genomes reveals high genetic diversity.</title>
        <authorList>
            <person name="Hansen M.J."/>
            <person name="Dalsgaard I."/>
        </authorList>
    </citation>
    <scope>NUCLEOTIDE SEQUENCE [LARGE SCALE GENOMIC DNA]</scope>
    <source>
        <strain evidence="10 11">040915-1/1B</strain>
    </source>
</reference>
<dbReference type="InterPro" id="IPR003192">
    <property type="entry name" value="Porin_LamB"/>
</dbReference>
<dbReference type="PANTHER" id="PTHR38762:SF1">
    <property type="entry name" value="CRYPTIC OUTER MEMBRANE PORIN BGLH-RELATED"/>
    <property type="match status" value="1"/>
</dbReference>
<proteinExistence type="inferred from homology"/>
<keyword evidence="5" id="KW-0812">Transmembrane</keyword>
<keyword evidence="8" id="KW-0472">Membrane</keyword>
<evidence type="ECO:0000256" key="3">
    <source>
        <dbReference type="ARBA" id="ARBA00022448"/>
    </source>
</evidence>
<keyword evidence="9" id="KW-0998">Cell outer membrane</keyword>
<keyword evidence="7" id="KW-0626">Porin</keyword>
<dbReference type="PANTHER" id="PTHR38762">
    <property type="entry name" value="CRYPTIC OUTER MEMBRANE PORIN BGLH-RELATED"/>
    <property type="match status" value="1"/>
</dbReference>
<sequence>RPMYKWDETMRTVFEAGYNAGEKINSAGTATEDFGNAKLTVAQAWAMGDSFWARPEFRVYGSYLLDTENKNAFATGKDTEYVVGIQVEAWW</sequence>
<dbReference type="Proteomes" id="UP000726136">
    <property type="component" value="Unassembled WGS sequence"/>
</dbReference>
<keyword evidence="6" id="KW-0406">Ion transport</keyword>
<dbReference type="EMBL" id="RDPI01000535">
    <property type="protein sequence ID" value="MBF4376068.1"/>
    <property type="molecule type" value="Genomic_DNA"/>
</dbReference>
<protein>
    <submittedName>
        <fullName evidence="10">Maltoporin</fullName>
    </submittedName>
</protein>
<keyword evidence="11" id="KW-1185">Reference proteome</keyword>
<gene>
    <name evidence="10" type="ORF">EAY46_24085</name>
</gene>
<comment type="similarity">
    <text evidence="2">Belongs to the porin LamB (TC 1.B.3) family.</text>
</comment>
<accession>A0ABR9ZC76</accession>
<comment type="caution">
    <text evidence="10">The sequence shown here is derived from an EMBL/GenBank/DDBJ whole genome shotgun (WGS) entry which is preliminary data.</text>
</comment>
<keyword evidence="3" id="KW-0813">Transport</keyword>
<name>A0ABR9ZC76_VIBAN</name>
<evidence type="ECO:0000313" key="11">
    <source>
        <dbReference type="Proteomes" id="UP000726136"/>
    </source>
</evidence>
<dbReference type="RefSeq" id="WP_194664545.1">
    <property type="nucleotide sequence ID" value="NZ_RDPI01000535.1"/>
</dbReference>
<evidence type="ECO:0000256" key="6">
    <source>
        <dbReference type="ARBA" id="ARBA00023065"/>
    </source>
</evidence>
<evidence type="ECO:0000256" key="8">
    <source>
        <dbReference type="ARBA" id="ARBA00023136"/>
    </source>
</evidence>
<evidence type="ECO:0000313" key="10">
    <source>
        <dbReference type="EMBL" id="MBF4376068.1"/>
    </source>
</evidence>
<keyword evidence="4" id="KW-1134">Transmembrane beta strand</keyword>
<organism evidence="10 11">
    <name type="scientific">Vibrio anguillarum</name>
    <name type="common">Listonella anguillarum</name>
    <dbReference type="NCBI Taxonomy" id="55601"/>
    <lineage>
        <taxon>Bacteria</taxon>
        <taxon>Pseudomonadati</taxon>
        <taxon>Pseudomonadota</taxon>
        <taxon>Gammaproteobacteria</taxon>
        <taxon>Vibrionales</taxon>
        <taxon>Vibrionaceae</taxon>
        <taxon>Vibrio</taxon>
    </lineage>
</organism>
<dbReference type="InterPro" id="IPR050286">
    <property type="entry name" value="G_neg_Bact_CarbUptk_Porin"/>
</dbReference>
<dbReference type="InterPro" id="IPR036998">
    <property type="entry name" value="Porin_LamB_sf"/>
</dbReference>
<dbReference type="Pfam" id="PF02264">
    <property type="entry name" value="LamB"/>
    <property type="match status" value="1"/>
</dbReference>
<dbReference type="SUPFAM" id="SSF56935">
    <property type="entry name" value="Porins"/>
    <property type="match status" value="1"/>
</dbReference>
<comment type="subcellular location">
    <subcellularLocation>
        <location evidence="1">Cell outer membrane</location>
        <topology evidence="1">Multi-pass membrane protein</topology>
    </subcellularLocation>
</comment>
<evidence type="ECO:0000256" key="2">
    <source>
        <dbReference type="ARBA" id="ARBA00007055"/>
    </source>
</evidence>